<feature type="compositionally biased region" description="Low complexity" evidence="1">
    <location>
        <begin position="43"/>
        <end position="54"/>
    </location>
</feature>
<evidence type="ECO:0008006" key="5">
    <source>
        <dbReference type="Google" id="ProtNLM"/>
    </source>
</evidence>
<evidence type="ECO:0000256" key="1">
    <source>
        <dbReference type="SAM" id="MobiDB-lite"/>
    </source>
</evidence>
<evidence type="ECO:0000256" key="2">
    <source>
        <dbReference type="SAM" id="SignalP"/>
    </source>
</evidence>
<dbReference type="AlphaFoldDB" id="A0A1X2BD86"/>
<dbReference type="EMBL" id="LQPQ01000230">
    <property type="protein sequence ID" value="ORW61568.1"/>
    <property type="molecule type" value="Genomic_DNA"/>
</dbReference>
<feature type="compositionally biased region" description="Polar residues" evidence="1">
    <location>
        <begin position="55"/>
        <end position="69"/>
    </location>
</feature>
<gene>
    <name evidence="3" type="ORF">AWC22_05040</name>
</gene>
<feature type="region of interest" description="Disordered" evidence="1">
    <location>
        <begin position="43"/>
        <end position="75"/>
    </location>
</feature>
<comment type="caution">
    <text evidence="3">The sequence shown here is derived from an EMBL/GenBank/DDBJ whole genome shotgun (WGS) entry which is preliminary data.</text>
</comment>
<reference evidence="3 4" key="1">
    <citation type="submission" date="2016-01" db="EMBL/GenBank/DDBJ databases">
        <title>The new phylogeny of the genus Mycobacterium.</title>
        <authorList>
            <person name="Tarcisio F."/>
            <person name="Conor M."/>
            <person name="Antonella G."/>
            <person name="Elisabetta G."/>
            <person name="Giulia F.S."/>
            <person name="Sara T."/>
            <person name="Anna F."/>
            <person name="Clotilde B."/>
            <person name="Roberto B."/>
            <person name="Veronica D.S."/>
            <person name="Fabio R."/>
            <person name="Monica P."/>
            <person name="Olivier J."/>
            <person name="Enrico T."/>
            <person name="Nicola S."/>
        </authorList>
    </citation>
    <scope>NUCLEOTIDE SEQUENCE [LARGE SCALE GENOMIC DNA]</scope>
    <source>
        <strain evidence="3 4">DSM 45176</strain>
    </source>
</reference>
<sequence length="168" mass="16545">MRGNINTLAAAALAIGLVVSACSSSPSSSTTATTQGMIDGATTSSQATASTPTSNGAQLQSLIPTPAKSQRTDGPDPIDNGIHLHFVVNGSPSEVMAAYKTALEGKGWSVTVKDSHGGGGGGGATYTGNNAGAYGVFTGGGYGSVTDIDACAWSSQSSSTDCGRHSGR</sequence>
<protein>
    <recommendedName>
        <fullName evidence="5">Lipoprotein</fullName>
    </recommendedName>
</protein>
<dbReference type="PROSITE" id="PS51257">
    <property type="entry name" value="PROKAR_LIPOPROTEIN"/>
    <property type="match status" value="1"/>
</dbReference>
<dbReference type="Proteomes" id="UP000193087">
    <property type="component" value="Unassembled WGS sequence"/>
</dbReference>
<dbReference type="OrthoDB" id="4749256at2"/>
<feature type="signal peptide" evidence="2">
    <location>
        <begin position="1"/>
        <end position="21"/>
    </location>
</feature>
<feature type="chain" id="PRO_5039507546" description="Lipoprotein" evidence="2">
    <location>
        <begin position="22"/>
        <end position="168"/>
    </location>
</feature>
<keyword evidence="2" id="KW-0732">Signal</keyword>
<name>A0A1X2BD86_9MYCO</name>
<keyword evidence="4" id="KW-1185">Reference proteome</keyword>
<evidence type="ECO:0000313" key="3">
    <source>
        <dbReference type="EMBL" id="ORW61568.1"/>
    </source>
</evidence>
<proteinExistence type="predicted"/>
<evidence type="ECO:0000313" key="4">
    <source>
        <dbReference type="Proteomes" id="UP000193087"/>
    </source>
</evidence>
<organism evidence="3 4">
    <name type="scientific">Mycobacterium riyadhense</name>
    <dbReference type="NCBI Taxonomy" id="486698"/>
    <lineage>
        <taxon>Bacteria</taxon>
        <taxon>Bacillati</taxon>
        <taxon>Actinomycetota</taxon>
        <taxon>Actinomycetes</taxon>
        <taxon>Mycobacteriales</taxon>
        <taxon>Mycobacteriaceae</taxon>
        <taxon>Mycobacterium</taxon>
    </lineage>
</organism>
<dbReference type="RefSeq" id="WP_085253050.1">
    <property type="nucleotide sequence ID" value="NZ_CAJMWI010000001.1"/>
</dbReference>
<accession>A0A1X2BD86</accession>